<dbReference type="PANTHER" id="PTHR11224:SF10">
    <property type="entry name" value="IP09428P-RELATED"/>
    <property type="match status" value="1"/>
</dbReference>
<dbReference type="PROSITE" id="PS50103">
    <property type="entry name" value="ZF_C3H1"/>
    <property type="match status" value="3"/>
</dbReference>
<dbReference type="InterPro" id="IPR045072">
    <property type="entry name" value="MKRN-like"/>
</dbReference>
<feature type="compositionally biased region" description="Polar residues" evidence="6">
    <location>
        <begin position="85"/>
        <end position="95"/>
    </location>
</feature>
<feature type="compositionally biased region" description="Basic and acidic residues" evidence="6">
    <location>
        <begin position="96"/>
        <end position="107"/>
    </location>
</feature>
<dbReference type="InterPro" id="IPR000571">
    <property type="entry name" value="Znf_CCCH"/>
</dbReference>
<feature type="zinc finger region" description="C3H1-type" evidence="5">
    <location>
        <begin position="205"/>
        <end position="234"/>
    </location>
</feature>
<dbReference type="CDD" id="cd16521">
    <property type="entry name" value="RING-HC_MKRN"/>
    <property type="match status" value="1"/>
</dbReference>
<organism evidence="9">
    <name type="scientific">Chaetoceros debilis</name>
    <dbReference type="NCBI Taxonomy" id="122233"/>
    <lineage>
        <taxon>Eukaryota</taxon>
        <taxon>Sar</taxon>
        <taxon>Stramenopiles</taxon>
        <taxon>Ochrophyta</taxon>
        <taxon>Bacillariophyta</taxon>
        <taxon>Coscinodiscophyceae</taxon>
        <taxon>Chaetocerotophycidae</taxon>
        <taxon>Chaetocerotales</taxon>
        <taxon>Chaetocerotaceae</taxon>
        <taxon>Chaetoceros</taxon>
    </lineage>
</organism>
<accession>A0A7S3QDY2</accession>
<evidence type="ECO:0000256" key="3">
    <source>
        <dbReference type="ARBA" id="ARBA00022771"/>
    </source>
</evidence>
<dbReference type="PROSITE" id="PS50089">
    <property type="entry name" value="ZF_RING_2"/>
    <property type="match status" value="1"/>
</dbReference>
<evidence type="ECO:0000256" key="2">
    <source>
        <dbReference type="ARBA" id="ARBA00022723"/>
    </source>
</evidence>
<keyword evidence="1" id="KW-0808">Transferase</keyword>
<evidence type="ECO:0000259" key="8">
    <source>
        <dbReference type="PROSITE" id="PS50103"/>
    </source>
</evidence>
<dbReference type="InterPro" id="IPR017907">
    <property type="entry name" value="Znf_RING_CS"/>
</dbReference>
<dbReference type="PANTHER" id="PTHR11224">
    <property type="entry name" value="MAKORIN-RELATED"/>
    <property type="match status" value="1"/>
</dbReference>
<name>A0A7S3QDY2_9STRA</name>
<feature type="domain" description="C3H1-type" evidence="8">
    <location>
        <begin position="205"/>
        <end position="234"/>
    </location>
</feature>
<evidence type="ECO:0000256" key="5">
    <source>
        <dbReference type="PROSITE-ProRule" id="PRU00723"/>
    </source>
</evidence>
<feature type="zinc finger region" description="C3H1-type" evidence="5">
    <location>
        <begin position="25"/>
        <end position="53"/>
    </location>
</feature>
<dbReference type="GO" id="GO:0000209">
    <property type="term" value="P:protein polyubiquitination"/>
    <property type="evidence" value="ECO:0007669"/>
    <property type="project" value="InterPro"/>
</dbReference>
<evidence type="ECO:0000256" key="6">
    <source>
        <dbReference type="SAM" id="MobiDB-lite"/>
    </source>
</evidence>
<dbReference type="InterPro" id="IPR001841">
    <property type="entry name" value="Znf_RING"/>
</dbReference>
<protein>
    <recommendedName>
        <fullName evidence="10">RING-type E3 ubiquitin transferase</fullName>
    </recommendedName>
</protein>
<feature type="domain" description="C3H1-type" evidence="8">
    <location>
        <begin position="25"/>
        <end position="53"/>
    </location>
</feature>
<evidence type="ECO:0000259" key="7">
    <source>
        <dbReference type="PROSITE" id="PS50089"/>
    </source>
</evidence>
<dbReference type="InterPro" id="IPR013083">
    <property type="entry name" value="Znf_RING/FYVE/PHD"/>
</dbReference>
<evidence type="ECO:0000256" key="1">
    <source>
        <dbReference type="ARBA" id="ARBA00022679"/>
    </source>
</evidence>
<dbReference type="PROSITE" id="PS00518">
    <property type="entry name" value="ZF_RING_1"/>
    <property type="match status" value="1"/>
</dbReference>
<reference evidence="9" key="1">
    <citation type="submission" date="2021-01" db="EMBL/GenBank/DDBJ databases">
        <authorList>
            <person name="Corre E."/>
            <person name="Pelletier E."/>
            <person name="Niang G."/>
            <person name="Scheremetjew M."/>
            <person name="Finn R."/>
            <person name="Kale V."/>
            <person name="Holt S."/>
            <person name="Cochrane G."/>
            <person name="Meng A."/>
            <person name="Brown T."/>
            <person name="Cohen L."/>
        </authorList>
    </citation>
    <scope>NUCLEOTIDE SEQUENCE</scope>
    <source>
        <strain evidence="9">MM31A-1</strain>
    </source>
</reference>
<keyword evidence="4 5" id="KW-0862">Zinc</keyword>
<evidence type="ECO:0000256" key="4">
    <source>
        <dbReference type="ARBA" id="ARBA00022833"/>
    </source>
</evidence>
<proteinExistence type="predicted"/>
<feature type="domain" description="C3H1-type" evidence="8">
    <location>
        <begin position="1"/>
        <end position="17"/>
    </location>
</feature>
<keyword evidence="2 5" id="KW-0479">Metal-binding</keyword>
<dbReference type="GO" id="GO:0008270">
    <property type="term" value="F:zinc ion binding"/>
    <property type="evidence" value="ECO:0007669"/>
    <property type="project" value="UniProtKB-KW"/>
</dbReference>
<feature type="zinc finger region" description="C3H1-type" evidence="5">
    <location>
        <begin position="1"/>
        <end position="17"/>
    </location>
</feature>
<feature type="domain" description="RING-type" evidence="7">
    <location>
        <begin position="115"/>
        <end position="177"/>
    </location>
</feature>
<dbReference type="Gene3D" id="3.30.40.10">
    <property type="entry name" value="Zinc/RING finger domain, C3HC4 (zinc finger)"/>
    <property type="match status" value="1"/>
</dbReference>
<sequence length="511" mass="56871">MGSCAYGAECTYRHDVTQEGGIEAAKKSMICPFIKNGKQCRHKDRCWFFHAKADENRNLVDARSEGKVNLEKGAAKIALPVDATTTLGSSNSQKGSTDRKAADKAEESNRHKTECGICQNNIPLKGRRFALLSNCPHIFCLECIKMWHEHQRKSKLNRRTHSRTSSDLVEHSCPVCRQHSEFVLPQKELCSGEVKALKIEQYKKERSSIPCKHFKGTIGSCPFGSDCIFAHVGPDGQDLKPADKEIREMKMTRTLEEEGRGDNDEMIMQDSTVHSNNQQIVQENDLYSRDVSYDDSFLLLLPHESREQGRDDAIETNVYGAPRLADHNSPRPRDQHRLIGDDGRADDLLDQLINGAVDVNTAGAVPESSSLPDPMSVWSSSFHNNGRESQTSVLPATSRTESTLHVNNAFPPEISFFDTFSNFKEGTETNANNPHSSQESSLFGNNSNNCNDFSTFASDLWNTDTTETSAINSNMNTSLDGNNENTNENAFLTFGTSNDSNIQSLSGNFVW</sequence>
<dbReference type="GO" id="GO:0061630">
    <property type="term" value="F:ubiquitin protein ligase activity"/>
    <property type="evidence" value="ECO:0007669"/>
    <property type="project" value="InterPro"/>
</dbReference>
<dbReference type="SUPFAM" id="SSF57850">
    <property type="entry name" value="RING/U-box"/>
    <property type="match status" value="1"/>
</dbReference>
<dbReference type="Gene3D" id="4.10.1000.10">
    <property type="entry name" value="Zinc finger, CCCH-type"/>
    <property type="match status" value="1"/>
</dbReference>
<evidence type="ECO:0008006" key="10">
    <source>
        <dbReference type="Google" id="ProtNLM"/>
    </source>
</evidence>
<keyword evidence="3 5" id="KW-0863">Zinc-finger</keyword>
<evidence type="ECO:0000313" key="9">
    <source>
        <dbReference type="EMBL" id="CAE0474260.1"/>
    </source>
</evidence>
<feature type="region of interest" description="Disordered" evidence="6">
    <location>
        <begin position="85"/>
        <end position="107"/>
    </location>
</feature>
<dbReference type="EMBL" id="HBIO01024892">
    <property type="protein sequence ID" value="CAE0474260.1"/>
    <property type="molecule type" value="Transcribed_RNA"/>
</dbReference>
<gene>
    <name evidence="9" type="ORF">CDEB00056_LOCUS19113</name>
</gene>
<dbReference type="AlphaFoldDB" id="A0A7S3QDY2"/>
<dbReference type="SMART" id="SM00184">
    <property type="entry name" value="RING"/>
    <property type="match status" value="1"/>
</dbReference>
<dbReference type="SMART" id="SM00356">
    <property type="entry name" value="ZnF_C3H1"/>
    <property type="match status" value="2"/>
</dbReference>